<dbReference type="Gene3D" id="1.10.10.580">
    <property type="entry name" value="Structural maintenance of chromosome 1. Chain E"/>
    <property type="match status" value="1"/>
</dbReference>
<keyword evidence="3" id="KW-0132">Cell division</keyword>
<dbReference type="PANTHER" id="PTHR33969">
    <property type="entry name" value="SEGREGATION AND CONDENSATION PROTEIN A"/>
    <property type="match status" value="1"/>
</dbReference>
<dbReference type="GO" id="GO:0007059">
    <property type="term" value="P:chromosome segregation"/>
    <property type="evidence" value="ECO:0007669"/>
    <property type="project" value="UniProtKB-UniRule"/>
</dbReference>
<evidence type="ECO:0000313" key="4">
    <source>
        <dbReference type="EMBL" id="MTV47398.1"/>
    </source>
</evidence>
<comment type="subcellular location">
    <subcellularLocation>
        <location evidence="3">Cytoplasm</location>
    </subcellularLocation>
    <text evidence="3">Associated with two foci at the outer edges of the nucleoid region in young cells, and at four foci within both cell halves in older cells.</text>
</comment>
<keyword evidence="3" id="KW-0963">Cytoplasm</keyword>
<keyword evidence="1 3" id="KW-0159">Chromosome partition</keyword>
<comment type="caution">
    <text evidence="4">The sequence shown here is derived from an EMBL/GenBank/DDBJ whole genome shotgun (WGS) entry which is preliminary data.</text>
</comment>
<dbReference type="Proteomes" id="UP000430670">
    <property type="component" value="Unassembled WGS sequence"/>
</dbReference>
<accession>A0A6I3SAW7</accession>
<comment type="function">
    <text evidence="3">Participates in chromosomal partition during cell division. May act via the formation of a condensin-like complex containing Smc and ScpB that pull DNA away from mid-cell into both cell halves.</text>
</comment>
<dbReference type="GO" id="GO:0051301">
    <property type="term" value="P:cell division"/>
    <property type="evidence" value="ECO:0007669"/>
    <property type="project" value="UniProtKB-KW"/>
</dbReference>
<dbReference type="OrthoDB" id="9811016at2"/>
<comment type="similarity">
    <text evidence="3">Belongs to the ScpA family.</text>
</comment>
<gene>
    <name evidence="3" type="primary">scpA</name>
    <name evidence="4" type="ORF">GJ688_00210</name>
</gene>
<dbReference type="EMBL" id="WNKU01000001">
    <property type="protein sequence ID" value="MTV47398.1"/>
    <property type="molecule type" value="Genomic_DNA"/>
</dbReference>
<evidence type="ECO:0000313" key="5">
    <source>
        <dbReference type="Proteomes" id="UP000430670"/>
    </source>
</evidence>
<dbReference type="GO" id="GO:0006260">
    <property type="term" value="P:DNA replication"/>
    <property type="evidence" value="ECO:0007669"/>
    <property type="project" value="UniProtKB-UniRule"/>
</dbReference>
<proteinExistence type="inferred from homology"/>
<dbReference type="HAMAP" id="MF_01805">
    <property type="entry name" value="ScpA"/>
    <property type="match status" value="1"/>
</dbReference>
<evidence type="ECO:0000256" key="2">
    <source>
        <dbReference type="ARBA" id="ARBA00044777"/>
    </source>
</evidence>
<sequence length="257" mass="29253">MTKAGSAVTAYQVNLPVFEGPFDLLVHLIEKNKVNIYDIPIAQITAEYLAYLRQMEEIDLEVTSSFLLMAAQLLAIKARMLLPKPPKAPVDDDGEEAGEDPRQELVDKLLEYRKYKAVAELLRSREVEQIAVYGRVVDPSTMAHLFQEENPLEGVMLGDILAALRKVLNRQEKEEPVADIPREEISIQARMQELLEFIITRPKDDPVVFSSIFDERRRTGEVIVTFLAVLELVRMKKIRAIQRSPLGEIYLIEVPVL</sequence>
<dbReference type="PANTHER" id="PTHR33969:SF2">
    <property type="entry name" value="SEGREGATION AND CONDENSATION PROTEIN A"/>
    <property type="match status" value="1"/>
</dbReference>
<comment type="subunit">
    <text evidence="3">Component of a cohesin-like complex composed of ScpA, ScpB and the Smc homodimer, in which ScpA and ScpB bind to the head domain of Smc. The presence of the three proteins is required for the association of the complex with DNA.</text>
</comment>
<keyword evidence="3" id="KW-0131">Cell cycle</keyword>
<dbReference type="InterPro" id="IPR023093">
    <property type="entry name" value="ScpA-like_C"/>
</dbReference>
<dbReference type="Gene3D" id="6.10.250.2410">
    <property type="match status" value="1"/>
</dbReference>
<dbReference type="GO" id="GO:0005737">
    <property type="term" value="C:cytoplasm"/>
    <property type="evidence" value="ECO:0007669"/>
    <property type="project" value="UniProtKB-SubCell"/>
</dbReference>
<keyword evidence="5" id="KW-1185">Reference proteome</keyword>
<protein>
    <recommendedName>
        <fullName evidence="2 3">Segregation and condensation protein A</fullName>
    </recommendedName>
</protein>
<evidence type="ECO:0000256" key="3">
    <source>
        <dbReference type="HAMAP-Rule" id="MF_01805"/>
    </source>
</evidence>
<dbReference type="InterPro" id="IPR003768">
    <property type="entry name" value="ScpA"/>
</dbReference>
<name>A0A6I3SAW7_HELMO</name>
<reference evidence="4 5" key="1">
    <citation type="submission" date="2019-11" db="EMBL/GenBank/DDBJ databases">
        <title>Whole-genome sequence of a the green, strictly anaerobic photosynthetic bacterium Heliobacillus mobilis DSM 6151.</title>
        <authorList>
            <person name="Kyndt J.A."/>
            <person name="Meyer T.E."/>
        </authorList>
    </citation>
    <scope>NUCLEOTIDE SEQUENCE [LARGE SCALE GENOMIC DNA]</scope>
    <source>
        <strain evidence="4 5">DSM 6151</strain>
    </source>
</reference>
<evidence type="ECO:0000256" key="1">
    <source>
        <dbReference type="ARBA" id="ARBA00022829"/>
    </source>
</evidence>
<dbReference type="Pfam" id="PF02616">
    <property type="entry name" value="SMC_ScpA"/>
    <property type="match status" value="1"/>
</dbReference>
<organism evidence="4 5">
    <name type="scientific">Heliobacterium mobile</name>
    <name type="common">Heliobacillus mobilis</name>
    <dbReference type="NCBI Taxonomy" id="28064"/>
    <lineage>
        <taxon>Bacteria</taxon>
        <taxon>Bacillati</taxon>
        <taxon>Bacillota</taxon>
        <taxon>Clostridia</taxon>
        <taxon>Eubacteriales</taxon>
        <taxon>Heliobacteriaceae</taxon>
        <taxon>Heliobacterium</taxon>
    </lineage>
</organism>
<dbReference type="AlphaFoldDB" id="A0A6I3SAW7"/>